<dbReference type="RefSeq" id="WP_170124773.1">
    <property type="nucleotide sequence ID" value="NZ_MEHT01000015.1"/>
</dbReference>
<dbReference type="STRING" id="121821.GCA_001870675_00696"/>
<evidence type="ECO:0000313" key="2">
    <source>
        <dbReference type="Proteomes" id="UP000249364"/>
    </source>
</evidence>
<accession>A0A2W7Q5S6</accession>
<proteinExistence type="predicted"/>
<gene>
    <name evidence="1" type="ORF">LY56_02675</name>
</gene>
<dbReference type="SUPFAM" id="SSF56349">
    <property type="entry name" value="DNA breaking-rejoining enzymes"/>
    <property type="match status" value="1"/>
</dbReference>
<comment type="caution">
    <text evidence="1">The sequence shown here is derived from an EMBL/GenBank/DDBJ whole genome shotgun (WGS) entry which is preliminary data.</text>
</comment>
<dbReference type="EMBL" id="QKZQ01000013">
    <property type="protein sequence ID" value="PZX39507.1"/>
    <property type="molecule type" value="Genomic_DNA"/>
</dbReference>
<dbReference type="AlphaFoldDB" id="A0A2W7Q5S6"/>
<name>A0A2W7Q5S6_9RHOB</name>
<dbReference type="GO" id="GO:0003677">
    <property type="term" value="F:DNA binding"/>
    <property type="evidence" value="ECO:0007669"/>
    <property type="project" value="InterPro"/>
</dbReference>
<sequence length="55" mass="6511">MIRLRWSDYDGIKISLRQNKSKRRVLVPCIQALKRMLDAMQRVGPYILTRPDGRP</sequence>
<organism evidence="1 2">
    <name type="scientific">Roseinatronobacter thiooxidans</name>
    <dbReference type="NCBI Taxonomy" id="121821"/>
    <lineage>
        <taxon>Bacteria</taxon>
        <taxon>Pseudomonadati</taxon>
        <taxon>Pseudomonadota</taxon>
        <taxon>Alphaproteobacteria</taxon>
        <taxon>Rhodobacterales</taxon>
        <taxon>Paracoccaceae</taxon>
        <taxon>Roseinatronobacter</taxon>
    </lineage>
</organism>
<evidence type="ECO:0008006" key="3">
    <source>
        <dbReference type="Google" id="ProtNLM"/>
    </source>
</evidence>
<reference evidence="1 2" key="1">
    <citation type="submission" date="2018-06" db="EMBL/GenBank/DDBJ databases">
        <title>Genomic Encyclopedia of Archaeal and Bacterial Type Strains, Phase II (KMG-II): from individual species to whole genera.</title>
        <authorList>
            <person name="Goeker M."/>
        </authorList>
    </citation>
    <scope>NUCLEOTIDE SEQUENCE [LARGE SCALE GENOMIC DNA]</scope>
    <source>
        <strain evidence="1 2">DSM 13087</strain>
    </source>
</reference>
<dbReference type="InterPro" id="IPR011010">
    <property type="entry name" value="DNA_brk_join_enz"/>
</dbReference>
<protein>
    <recommendedName>
        <fullName evidence="3">Phage integrase family protein</fullName>
    </recommendedName>
</protein>
<evidence type="ECO:0000313" key="1">
    <source>
        <dbReference type="EMBL" id="PZX39507.1"/>
    </source>
</evidence>
<dbReference type="Proteomes" id="UP000249364">
    <property type="component" value="Unassembled WGS sequence"/>
</dbReference>
<keyword evidence="2" id="KW-1185">Reference proteome</keyword>